<name>A0ABT5BYC1_9BACT</name>
<organism evidence="1 2">
    <name type="scientific">Sorangium atrum</name>
    <dbReference type="NCBI Taxonomy" id="2995308"/>
    <lineage>
        <taxon>Bacteria</taxon>
        <taxon>Pseudomonadati</taxon>
        <taxon>Myxococcota</taxon>
        <taxon>Polyangia</taxon>
        <taxon>Polyangiales</taxon>
        <taxon>Polyangiaceae</taxon>
        <taxon>Sorangium</taxon>
    </lineage>
</organism>
<comment type="caution">
    <text evidence="1">The sequence shown here is derived from an EMBL/GenBank/DDBJ whole genome shotgun (WGS) entry which is preliminary data.</text>
</comment>
<protein>
    <submittedName>
        <fullName evidence="1">Uncharacterized protein</fullName>
    </submittedName>
</protein>
<sequence length="116" mass="12962">MTETEAVARIRSLFEWWMAPENPLPVALADKFEFDSGLGTMSADDWLWWVRQNPGWGAVRVLGLVASSTGGSIVFGATDPVTNLRHRISWSVMWNEETLTRILQTAVTVPEQTELG</sequence>
<proteinExistence type="predicted"/>
<gene>
    <name evidence="1" type="ORF">POL72_15430</name>
</gene>
<dbReference type="Proteomes" id="UP001217485">
    <property type="component" value="Unassembled WGS sequence"/>
</dbReference>
<dbReference type="EMBL" id="JAQNDK010000002">
    <property type="protein sequence ID" value="MDC0679134.1"/>
    <property type="molecule type" value="Genomic_DNA"/>
</dbReference>
<dbReference type="RefSeq" id="WP_272096080.1">
    <property type="nucleotide sequence ID" value="NZ_JAQNDK010000002.1"/>
</dbReference>
<evidence type="ECO:0000313" key="1">
    <source>
        <dbReference type="EMBL" id="MDC0679134.1"/>
    </source>
</evidence>
<evidence type="ECO:0000313" key="2">
    <source>
        <dbReference type="Proteomes" id="UP001217485"/>
    </source>
</evidence>
<accession>A0ABT5BYC1</accession>
<keyword evidence="2" id="KW-1185">Reference proteome</keyword>
<reference evidence="1 2" key="1">
    <citation type="submission" date="2023-01" db="EMBL/GenBank/DDBJ databases">
        <title>Minimal conservation of predation-associated metabolite biosynthetic gene clusters underscores biosynthetic potential of Myxococcota including descriptions for ten novel species: Archangium lansinium sp. nov., Myxococcus landrumus sp. nov., Nannocystis bai.</title>
        <authorList>
            <person name="Ahearne A."/>
            <person name="Stevens C."/>
            <person name="Dowd S."/>
        </authorList>
    </citation>
    <scope>NUCLEOTIDE SEQUENCE [LARGE SCALE GENOMIC DNA]</scope>
    <source>
        <strain evidence="1 2">WIWO2</strain>
    </source>
</reference>